<keyword evidence="1 4" id="KW-0808">Transferase</keyword>
<proteinExistence type="predicted"/>
<evidence type="ECO:0000313" key="5">
    <source>
        <dbReference type="Proteomes" id="UP000186684"/>
    </source>
</evidence>
<dbReference type="EMBL" id="FTOQ01000011">
    <property type="protein sequence ID" value="SIT03664.1"/>
    <property type="molecule type" value="Genomic_DNA"/>
</dbReference>
<name>A0A1N7NZB1_9RHOB</name>
<evidence type="ECO:0000313" key="4">
    <source>
        <dbReference type="EMBL" id="SIT03664.1"/>
    </source>
</evidence>
<organism evidence="4 5">
    <name type="scientific">Roseivivax lentus</name>
    <dbReference type="NCBI Taxonomy" id="633194"/>
    <lineage>
        <taxon>Bacteria</taxon>
        <taxon>Pseudomonadati</taxon>
        <taxon>Pseudomonadota</taxon>
        <taxon>Alphaproteobacteria</taxon>
        <taxon>Rhodobacterales</taxon>
        <taxon>Roseobacteraceae</taxon>
        <taxon>Roseivivax</taxon>
    </lineage>
</organism>
<dbReference type="PANTHER" id="PTHR43877">
    <property type="entry name" value="AMINOALKYLPHOSPHONATE N-ACETYLTRANSFERASE-RELATED-RELATED"/>
    <property type="match status" value="1"/>
</dbReference>
<dbReference type="AlphaFoldDB" id="A0A1N7NZB1"/>
<dbReference type="RefSeq" id="WP_076449382.1">
    <property type="nucleotide sequence ID" value="NZ_FTOQ01000011.1"/>
</dbReference>
<feature type="domain" description="N-acetyltransferase" evidence="3">
    <location>
        <begin position="7"/>
        <end position="169"/>
    </location>
</feature>
<dbReference type="CDD" id="cd04301">
    <property type="entry name" value="NAT_SF"/>
    <property type="match status" value="1"/>
</dbReference>
<gene>
    <name evidence="4" type="ORF">SAMN05421759_11161</name>
</gene>
<protein>
    <submittedName>
        <fullName evidence="4">Acetyltransferase, GNAT family</fullName>
    </submittedName>
</protein>
<dbReference type="InterPro" id="IPR016181">
    <property type="entry name" value="Acyl_CoA_acyltransferase"/>
</dbReference>
<dbReference type="PROSITE" id="PS51186">
    <property type="entry name" value="GNAT"/>
    <property type="match status" value="1"/>
</dbReference>
<keyword evidence="2" id="KW-0012">Acyltransferase</keyword>
<dbReference type="OrthoDB" id="118465at2"/>
<dbReference type="SUPFAM" id="SSF55729">
    <property type="entry name" value="Acyl-CoA N-acyltransferases (Nat)"/>
    <property type="match status" value="1"/>
</dbReference>
<dbReference type="InterPro" id="IPR000182">
    <property type="entry name" value="GNAT_dom"/>
</dbReference>
<dbReference type="PANTHER" id="PTHR43877:SF1">
    <property type="entry name" value="ACETYLTRANSFERASE"/>
    <property type="match status" value="1"/>
</dbReference>
<dbReference type="GO" id="GO:0016747">
    <property type="term" value="F:acyltransferase activity, transferring groups other than amino-acyl groups"/>
    <property type="evidence" value="ECO:0007669"/>
    <property type="project" value="InterPro"/>
</dbReference>
<evidence type="ECO:0000256" key="1">
    <source>
        <dbReference type="ARBA" id="ARBA00022679"/>
    </source>
</evidence>
<dbReference type="Pfam" id="PF13673">
    <property type="entry name" value="Acetyltransf_10"/>
    <property type="match status" value="1"/>
</dbReference>
<reference evidence="5" key="1">
    <citation type="submission" date="2017-01" db="EMBL/GenBank/DDBJ databases">
        <authorList>
            <person name="Varghese N."/>
            <person name="Submissions S."/>
        </authorList>
    </citation>
    <scope>NUCLEOTIDE SEQUENCE [LARGE SCALE GENOMIC DNA]</scope>
    <source>
        <strain evidence="5">DSM 29430</strain>
    </source>
</reference>
<dbReference type="STRING" id="633194.SAMN05421759_11161"/>
<dbReference type="Proteomes" id="UP000186684">
    <property type="component" value="Unassembled WGS sequence"/>
</dbReference>
<dbReference type="InterPro" id="IPR050832">
    <property type="entry name" value="Bact_Acetyltransf"/>
</dbReference>
<accession>A0A1N7NZB1</accession>
<evidence type="ECO:0000256" key="2">
    <source>
        <dbReference type="ARBA" id="ARBA00023315"/>
    </source>
</evidence>
<evidence type="ECO:0000259" key="3">
    <source>
        <dbReference type="PROSITE" id="PS51186"/>
    </source>
</evidence>
<keyword evidence="5" id="KW-1185">Reference proteome</keyword>
<sequence length="169" mass="18577">MNFFDRFSIRTAQASDFTAVDRLFSESYPVLLRTAYSEDICTRALPLISRAQPDLVRSGKFFLVHRGSKLVGAGGWTRSAPGTGIVTPGVGHVRHVVSDYRFQRQGIGRRLLDYVMINAQGDGLSALRCFSTLNAVPFYTAMGFTEEGPVDLPLPGGVHFPAIRMHATL</sequence>
<dbReference type="Gene3D" id="3.40.630.30">
    <property type="match status" value="1"/>
</dbReference>